<dbReference type="InParanoid" id="G0QWT0"/>
<evidence type="ECO:0000256" key="5">
    <source>
        <dbReference type="ARBA" id="ARBA00022833"/>
    </source>
</evidence>
<dbReference type="OMA" id="RICPNAC"/>
<dbReference type="Gene3D" id="3.10.170.20">
    <property type="match status" value="1"/>
</dbReference>
<organism evidence="11 12">
    <name type="scientific">Ichthyophthirius multifiliis</name>
    <name type="common">White spot disease agent</name>
    <name type="synonym">Ich</name>
    <dbReference type="NCBI Taxonomy" id="5932"/>
    <lineage>
        <taxon>Eukaryota</taxon>
        <taxon>Sar</taxon>
        <taxon>Alveolata</taxon>
        <taxon>Ciliophora</taxon>
        <taxon>Intramacronucleata</taxon>
        <taxon>Oligohymenophorea</taxon>
        <taxon>Hymenostomatida</taxon>
        <taxon>Ophryoglenina</taxon>
        <taxon>Ichthyophthirius</taxon>
    </lineage>
</organism>
<keyword evidence="3 8" id="KW-0479">Metal-binding</keyword>
<feature type="domain" description="EGF-like" evidence="10">
    <location>
        <begin position="386"/>
        <end position="418"/>
    </location>
</feature>
<dbReference type="EC" id="3.4.24.36" evidence="11"/>
<keyword evidence="5 8" id="KW-0862">Zinc</keyword>
<keyword evidence="6 8" id="KW-0482">Metalloprotease</keyword>
<dbReference type="EMBL" id="GL984013">
    <property type="protein sequence ID" value="EGR30319.1"/>
    <property type="molecule type" value="Genomic_DNA"/>
</dbReference>
<evidence type="ECO:0000256" key="2">
    <source>
        <dbReference type="ARBA" id="ARBA00022670"/>
    </source>
</evidence>
<dbReference type="GO" id="GO:0006508">
    <property type="term" value="P:proteolysis"/>
    <property type="evidence" value="ECO:0007669"/>
    <property type="project" value="UniProtKB-KW"/>
</dbReference>
<dbReference type="GO" id="GO:0016020">
    <property type="term" value="C:membrane"/>
    <property type="evidence" value="ECO:0007669"/>
    <property type="project" value="InterPro"/>
</dbReference>
<evidence type="ECO:0000313" key="11">
    <source>
        <dbReference type="EMBL" id="EGR30319.1"/>
    </source>
</evidence>
<dbReference type="PROSITE" id="PS50026">
    <property type="entry name" value="EGF_3"/>
    <property type="match status" value="1"/>
</dbReference>
<dbReference type="Gene3D" id="3.90.132.10">
    <property type="entry name" value="Leishmanolysin , domain 2"/>
    <property type="match status" value="1"/>
</dbReference>
<reference evidence="11 12" key="1">
    <citation type="submission" date="2011-07" db="EMBL/GenBank/DDBJ databases">
        <authorList>
            <person name="Coyne R."/>
            <person name="Brami D."/>
            <person name="Johnson J."/>
            <person name="Hostetler J."/>
            <person name="Hannick L."/>
            <person name="Clark T."/>
            <person name="Cassidy-Hanley D."/>
            <person name="Inman J."/>
        </authorList>
    </citation>
    <scope>NUCLEOTIDE SEQUENCE [LARGE SCALE GENOMIC DNA]</scope>
    <source>
        <strain evidence="11 12">G5</strain>
    </source>
</reference>
<dbReference type="GO" id="GO:0004252">
    <property type="term" value="F:serine-type endopeptidase activity"/>
    <property type="evidence" value="ECO:0007669"/>
    <property type="project" value="UniProtKB-EC"/>
</dbReference>
<sequence>MTIDYMFSDMPDSVLSNQQKLYLKKLISVAFMYFSKLIKVYPIIGNNILRSSIADCNKAVIPDQDRTIGIPNSDFHFYSTYFNDSNVNIIASAGSCFFSKIEKRPTFARIKYNLAFINFQGDAQVFRSNLQTILHEFIHALGFAEGYIRYWIDPDTGNSYEKDTNKIIKTVKVRGIDSIVLYSKQVLRITRKHYNCPTAEGMLLENNGMNSASNGSHWEKTIIANEIMCGSGFGNLRTITMFTVSLLRDTGFYPLIDQNFAGITAWGRNKGCNFLTSNCQNPPLYPEFSIPDLKYTCTFDKTALGVSNISSMFDTQCYSVTGYSTWTCTIESNKSSGSDKRYEYFGFDSRCFQSTSSQGQQIQIIQNDIRGGYLTCPNDLSEYCNNTKQCQNDYCSYNGICINGFCICISGYGGIDCSIVCSEAVQDNKCITQCPIGTFQGPDNVCRNFCPQSYFKQGQQCISCHPICQECTGSSPNECTACNFAECYFEENTCVEKCSPNMFLNPDNQSLQFRCIL</sequence>
<dbReference type="GO" id="GO:0004222">
    <property type="term" value="F:metalloendopeptidase activity"/>
    <property type="evidence" value="ECO:0007669"/>
    <property type="project" value="InterPro"/>
</dbReference>
<feature type="binding site" evidence="8">
    <location>
        <position position="135"/>
    </location>
    <ligand>
        <name>Zn(2+)</name>
        <dbReference type="ChEBI" id="CHEBI:29105"/>
        <note>catalytic</note>
    </ligand>
</feature>
<dbReference type="GO" id="GO:0007155">
    <property type="term" value="P:cell adhesion"/>
    <property type="evidence" value="ECO:0007669"/>
    <property type="project" value="InterPro"/>
</dbReference>
<dbReference type="Proteomes" id="UP000008983">
    <property type="component" value="Unassembled WGS sequence"/>
</dbReference>
<name>G0QWT0_ICHMU</name>
<dbReference type="InterPro" id="IPR000742">
    <property type="entry name" value="EGF"/>
</dbReference>
<feature type="disulfide bond" evidence="9">
    <location>
        <begin position="408"/>
        <end position="417"/>
    </location>
</feature>
<dbReference type="SMART" id="SM00261">
    <property type="entry name" value="FU"/>
    <property type="match status" value="1"/>
</dbReference>
<evidence type="ECO:0000256" key="4">
    <source>
        <dbReference type="ARBA" id="ARBA00022801"/>
    </source>
</evidence>
<keyword evidence="2" id="KW-0645">Protease</keyword>
<dbReference type="CDD" id="cd00064">
    <property type="entry name" value="FU"/>
    <property type="match status" value="1"/>
</dbReference>
<keyword evidence="4 11" id="KW-0378">Hydrolase</keyword>
<dbReference type="RefSeq" id="XP_004031906.1">
    <property type="nucleotide sequence ID" value="XM_004031858.1"/>
</dbReference>
<dbReference type="GeneID" id="14906431"/>
<dbReference type="PANTHER" id="PTHR10942:SF0">
    <property type="entry name" value="LEISHMANOLYSIN-LIKE PEPTIDASE"/>
    <property type="match status" value="1"/>
</dbReference>
<dbReference type="GO" id="GO:0046872">
    <property type="term" value="F:metal ion binding"/>
    <property type="evidence" value="ECO:0007669"/>
    <property type="project" value="UniProtKB-KW"/>
</dbReference>
<dbReference type="Gene3D" id="2.10.220.10">
    <property type="entry name" value="Hormone Receptor, Insulin-like Growth Factor Receptor 1, Chain A, domain 2"/>
    <property type="match status" value="1"/>
</dbReference>
<comment type="caution">
    <text evidence="9">Lacks conserved residue(s) required for the propagation of feature annotation.</text>
</comment>
<feature type="binding site" evidence="8">
    <location>
        <position position="217"/>
    </location>
    <ligand>
        <name>Zn(2+)</name>
        <dbReference type="ChEBI" id="CHEBI:29105"/>
        <note>catalytic</note>
    </ligand>
</feature>
<dbReference type="InterPro" id="IPR001577">
    <property type="entry name" value="Peptidase_M8"/>
</dbReference>
<comment type="similarity">
    <text evidence="1">Belongs to the peptidase M8 family.</text>
</comment>
<feature type="active site" evidence="7">
    <location>
        <position position="136"/>
    </location>
</feature>
<proteinExistence type="inferred from homology"/>
<dbReference type="Pfam" id="PF01457">
    <property type="entry name" value="Peptidase_M8"/>
    <property type="match status" value="1"/>
</dbReference>
<keyword evidence="9" id="KW-1015">Disulfide bond</keyword>
<keyword evidence="12" id="KW-1185">Reference proteome</keyword>
<dbReference type="InterPro" id="IPR009030">
    <property type="entry name" value="Growth_fac_rcpt_cys_sf"/>
</dbReference>
<evidence type="ECO:0000313" key="12">
    <source>
        <dbReference type="Proteomes" id="UP000008983"/>
    </source>
</evidence>
<dbReference type="EC" id="3.4.21.22" evidence="11"/>
<comment type="cofactor">
    <cofactor evidence="8">
        <name>Zn(2+)</name>
        <dbReference type="ChEBI" id="CHEBI:29105"/>
    </cofactor>
    <text evidence="8">Binds 1 zinc ion per subunit.</text>
</comment>
<accession>G0QWT0</accession>
<dbReference type="OrthoDB" id="527990at2759"/>
<protein>
    <submittedName>
        <fullName evidence="11">Leishmanolysin family protein, putative</fullName>
        <ecNumber evidence="11">3.4.21.22</ecNumber>
        <ecNumber evidence="11">3.4.24.36</ecNumber>
    </submittedName>
</protein>
<dbReference type="PROSITE" id="PS00022">
    <property type="entry name" value="EGF_1"/>
    <property type="match status" value="1"/>
</dbReference>
<evidence type="ECO:0000256" key="7">
    <source>
        <dbReference type="PIRSR" id="PIRSR601577-1"/>
    </source>
</evidence>
<evidence type="ECO:0000256" key="3">
    <source>
        <dbReference type="ARBA" id="ARBA00022723"/>
    </source>
</evidence>
<dbReference type="AlphaFoldDB" id="G0QWT0"/>
<evidence type="ECO:0000256" key="9">
    <source>
        <dbReference type="PROSITE-ProRule" id="PRU00076"/>
    </source>
</evidence>
<dbReference type="InterPro" id="IPR006212">
    <property type="entry name" value="Furin_repeat"/>
</dbReference>
<dbReference type="PANTHER" id="PTHR10942">
    <property type="entry name" value="LEISHMANOLYSIN-LIKE PEPTIDASE"/>
    <property type="match status" value="1"/>
</dbReference>
<evidence type="ECO:0000259" key="10">
    <source>
        <dbReference type="PROSITE" id="PS50026"/>
    </source>
</evidence>
<dbReference type="SUPFAM" id="SSF57184">
    <property type="entry name" value="Growth factor receptor domain"/>
    <property type="match status" value="1"/>
</dbReference>
<keyword evidence="9" id="KW-0245">EGF-like domain</keyword>
<evidence type="ECO:0000256" key="1">
    <source>
        <dbReference type="ARBA" id="ARBA00005860"/>
    </source>
</evidence>
<feature type="binding site" evidence="8">
    <location>
        <position position="139"/>
    </location>
    <ligand>
        <name>Zn(2+)</name>
        <dbReference type="ChEBI" id="CHEBI:29105"/>
        <note>catalytic</note>
    </ligand>
</feature>
<evidence type="ECO:0000256" key="8">
    <source>
        <dbReference type="PIRSR" id="PIRSR601577-2"/>
    </source>
</evidence>
<dbReference type="STRING" id="857967.G0QWT0"/>
<evidence type="ECO:0000256" key="6">
    <source>
        <dbReference type="ARBA" id="ARBA00023049"/>
    </source>
</evidence>
<dbReference type="eggNOG" id="KOG2556">
    <property type="taxonomic scope" value="Eukaryota"/>
</dbReference>
<dbReference type="GO" id="GO:0005737">
    <property type="term" value="C:cytoplasm"/>
    <property type="evidence" value="ECO:0007669"/>
    <property type="project" value="TreeGrafter"/>
</dbReference>
<dbReference type="SUPFAM" id="SSF55486">
    <property type="entry name" value="Metalloproteases ('zincins'), catalytic domain"/>
    <property type="match status" value="1"/>
</dbReference>
<gene>
    <name evidence="11" type="ORF">IMG5_134930</name>
</gene>